<feature type="region of interest" description="Disordered" evidence="1">
    <location>
        <begin position="93"/>
        <end position="168"/>
    </location>
</feature>
<feature type="compositionally biased region" description="Pro residues" evidence="1">
    <location>
        <begin position="110"/>
        <end position="124"/>
    </location>
</feature>
<feature type="compositionally biased region" description="Low complexity" evidence="1">
    <location>
        <begin position="23"/>
        <end position="33"/>
    </location>
</feature>
<feature type="compositionally biased region" description="Basic and acidic residues" evidence="1">
    <location>
        <begin position="56"/>
        <end position="70"/>
    </location>
</feature>
<dbReference type="EMBL" id="BGZK01001569">
    <property type="protein sequence ID" value="GBP82515.1"/>
    <property type="molecule type" value="Genomic_DNA"/>
</dbReference>
<dbReference type="PANTHER" id="PTHR33273:SF2">
    <property type="entry name" value="ENDONUCLEASE_EXONUCLEASE_PHOSPHATASE DOMAIN-CONTAINING PROTEIN"/>
    <property type="match status" value="1"/>
</dbReference>
<comment type="caution">
    <text evidence="2">The sequence shown here is derived from an EMBL/GenBank/DDBJ whole genome shotgun (WGS) entry which is preliminary data.</text>
</comment>
<proteinExistence type="predicted"/>
<evidence type="ECO:0000256" key="1">
    <source>
        <dbReference type="SAM" id="MobiDB-lite"/>
    </source>
</evidence>
<name>A0A4C1Z7D4_EUMVA</name>
<dbReference type="OrthoDB" id="6593055at2759"/>
<sequence length="446" mass="49321">MDAKLKSFLAERGLLKDFEEYCSSPASPESASEMDIDKQYVPRTTVHYPSDESESDYFHSDDSKGEDEPFTKVQSRKARARRARLIASGAITLGPGFQCYSPAKAKNNPGPTPSPATPVAPTPTPSWRNTGEKKKPEQTDNDSKKAKKPKTIVVDDDDAPAPRKEQKPPPIFLWEKEKFSEIRRQCELKNITISHARNTKNKGLKVQPDSISDFRNLTNLLATMKAAYHTYSLKEEREFRVVLKGVPKEFPLDEVKDDLLAQNSRAGGIKVELPHKRSSPGQCHNCQLYGHSSKNCFRKARCVKCLGDHGTAACTRNKETDGPPACVLCNTSGHTANYLGCPRAPKKYPTPSRNNRDNNSHPNDKAAPRRAPARAVSKNVTYANVTAGRRKDPPKTKSDVSTDTLNQIMSVISIIDINELADLAKSFKAASNPVEKLLILAKHASS</sequence>
<keyword evidence="3" id="KW-1185">Reference proteome</keyword>
<feature type="region of interest" description="Disordered" evidence="1">
    <location>
        <begin position="21"/>
        <end position="81"/>
    </location>
</feature>
<feature type="compositionally biased region" description="Basic and acidic residues" evidence="1">
    <location>
        <begin position="130"/>
        <end position="144"/>
    </location>
</feature>
<protein>
    <submittedName>
        <fullName evidence="2">Nucleic-acid-binding protein from transposon X-element</fullName>
    </submittedName>
</protein>
<dbReference type="AlphaFoldDB" id="A0A4C1Z7D4"/>
<feature type="compositionally biased region" description="Basic and acidic residues" evidence="1">
    <location>
        <begin position="354"/>
        <end position="367"/>
    </location>
</feature>
<accession>A0A4C1Z7D4</accession>
<dbReference type="PANTHER" id="PTHR33273">
    <property type="entry name" value="DOMAIN-CONTAINING PROTEIN, PUTATIVE-RELATED"/>
    <property type="match status" value="1"/>
</dbReference>
<feature type="region of interest" description="Disordered" evidence="1">
    <location>
        <begin position="340"/>
        <end position="378"/>
    </location>
</feature>
<gene>
    <name evidence="2" type="primary">ORF1</name>
    <name evidence="2" type="ORF">EVAR_64037_1</name>
</gene>
<dbReference type="Proteomes" id="UP000299102">
    <property type="component" value="Unassembled WGS sequence"/>
</dbReference>
<reference evidence="2 3" key="1">
    <citation type="journal article" date="2019" name="Commun. Biol.">
        <title>The bagworm genome reveals a unique fibroin gene that provides high tensile strength.</title>
        <authorList>
            <person name="Kono N."/>
            <person name="Nakamura H."/>
            <person name="Ohtoshi R."/>
            <person name="Tomita M."/>
            <person name="Numata K."/>
            <person name="Arakawa K."/>
        </authorList>
    </citation>
    <scope>NUCLEOTIDE SEQUENCE [LARGE SCALE GENOMIC DNA]</scope>
</reference>
<evidence type="ECO:0000313" key="2">
    <source>
        <dbReference type="EMBL" id="GBP82515.1"/>
    </source>
</evidence>
<organism evidence="2 3">
    <name type="scientific">Eumeta variegata</name>
    <name type="common">Bagworm moth</name>
    <name type="synonym">Eumeta japonica</name>
    <dbReference type="NCBI Taxonomy" id="151549"/>
    <lineage>
        <taxon>Eukaryota</taxon>
        <taxon>Metazoa</taxon>
        <taxon>Ecdysozoa</taxon>
        <taxon>Arthropoda</taxon>
        <taxon>Hexapoda</taxon>
        <taxon>Insecta</taxon>
        <taxon>Pterygota</taxon>
        <taxon>Neoptera</taxon>
        <taxon>Endopterygota</taxon>
        <taxon>Lepidoptera</taxon>
        <taxon>Glossata</taxon>
        <taxon>Ditrysia</taxon>
        <taxon>Tineoidea</taxon>
        <taxon>Psychidae</taxon>
        <taxon>Oiketicinae</taxon>
        <taxon>Eumeta</taxon>
    </lineage>
</organism>
<evidence type="ECO:0000313" key="3">
    <source>
        <dbReference type="Proteomes" id="UP000299102"/>
    </source>
</evidence>